<feature type="transmembrane region" description="Helical" evidence="1">
    <location>
        <begin position="201"/>
        <end position="223"/>
    </location>
</feature>
<evidence type="ECO:0000256" key="1">
    <source>
        <dbReference type="SAM" id="Phobius"/>
    </source>
</evidence>
<keyword evidence="1" id="KW-1133">Transmembrane helix</keyword>
<feature type="transmembrane region" description="Helical" evidence="1">
    <location>
        <begin position="162"/>
        <end position="180"/>
    </location>
</feature>
<accession>A0ABP9KUR8</accession>
<feature type="transmembrane region" description="Helical" evidence="1">
    <location>
        <begin position="268"/>
        <end position="285"/>
    </location>
</feature>
<dbReference type="EMBL" id="BAABJM010000005">
    <property type="protein sequence ID" value="GAA5063439.1"/>
    <property type="molecule type" value="Genomic_DNA"/>
</dbReference>
<feature type="transmembrane region" description="Helical" evidence="1">
    <location>
        <begin position="235"/>
        <end position="256"/>
    </location>
</feature>
<organism evidence="2 3">
    <name type="scientific">Nocardia callitridis</name>
    <dbReference type="NCBI Taxonomy" id="648753"/>
    <lineage>
        <taxon>Bacteria</taxon>
        <taxon>Bacillati</taxon>
        <taxon>Actinomycetota</taxon>
        <taxon>Actinomycetes</taxon>
        <taxon>Mycobacteriales</taxon>
        <taxon>Nocardiaceae</taxon>
        <taxon>Nocardia</taxon>
    </lineage>
</organism>
<keyword evidence="1" id="KW-0472">Membrane</keyword>
<keyword evidence="3" id="KW-1185">Reference proteome</keyword>
<dbReference type="Proteomes" id="UP001500603">
    <property type="component" value="Unassembled WGS sequence"/>
</dbReference>
<sequence>MVLLTTLCAELTFTAVAVPVTWLLLPLLMVMYGAGVLVIREAAVRVDAKWPSLVLLGLAYQLAEDGLGLQALTSPDMYGSADWGWRALGVNWTYWESQIGVHVVFSVLIPIMLTGLLFPAQRGRPYLRTPGLVGVGVLAVLGVFGLRVVISATEDPGYRTPWGWTVTFLLGIAALVFVALRVLPRRDLRGPAPAVSVPKPAVVGVAAGMSTFAFLILLLPPGLRPNSVFGDRVPLTMPLIVAAVLALAFAWTVLGWRAAQDWDNRHRVLLVGGILVGHTAFMMPASVTTALIGAATIALEVVALVLLARRLERRARDERSILGEA</sequence>
<keyword evidence="1" id="KW-0812">Transmembrane</keyword>
<comment type="caution">
    <text evidence="2">The sequence shown here is derived from an EMBL/GenBank/DDBJ whole genome shotgun (WGS) entry which is preliminary data.</text>
</comment>
<gene>
    <name evidence="2" type="ORF">GCM10023318_48200</name>
</gene>
<proteinExistence type="predicted"/>
<feature type="transmembrane region" description="Helical" evidence="1">
    <location>
        <begin position="99"/>
        <end position="120"/>
    </location>
</feature>
<evidence type="ECO:0000313" key="3">
    <source>
        <dbReference type="Proteomes" id="UP001500603"/>
    </source>
</evidence>
<reference evidence="3" key="1">
    <citation type="journal article" date="2019" name="Int. J. Syst. Evol. Microbiol.">
        <title>The Global Catalogue of Microorganisms (GCM) 10K type strain sequencing project: providing services to taxonomists for standard genome sequencing and annotation.</title>
        <authorList>
            <consortium name="The Broad Institute Genomics Platform"/>
            <consortium name="The Broad Institute Genome Sequencing Center for Infectious Disease"/>
            <person name="Wu L."/>
            <person name="Ma J."/>
        </authorList>
    </citation>
    <scope>NUCLEOTIDE SEQUENCE [LARGE SCALE GENOMIC DNA]</scope>
    <source>
        <strain evidence="3">JCM 18298</strain>
    </source>
</reference>
<feature type="transmembrane region" description="Helical" evidence="1">
    <location>
        <begin position="132"/>
        <end position="150"/>
    </location>
</feature>
<evidence type="ECO:0000313" key="2">
    <source>
        <dbReference type="EMBL" id="GAA5063439.1"/>
    </source>
</evidence>
<protein>
    <submittedName>
        <fullName evidence="2">Uncharacterized protein</fullName>
    </submittedName>
</protein>
<feature type="transmembrane region" description="Helical" evidence="1">
    <location>
        <begin position="291"/>
        <end position="309"/>
    </location>
</feature>
<name>A0ABP9KUR8_9NOCA</name>